<evidence type="ECO:0000313" key="2">
    <source>
        <dbReference type="EMBL" id="CAK9313635.1"/>
    </source>
</evidence>
<sequence length="56" mass="6475">EQQTITSNSPERHSGNDPTNIQSGEFPGPVMPIKVSSERRVQRLPQRQPLWHNILW</sequence>
<evidence type="ECO:0000313" key="3">
    <source>
        <dbReference type="Proteomes" id="UP001642487"/>
    </source>
</evidence>
<feature type="region of interest" description="Disordered" evidence="1">
    <location>
        <begin position="1"/>
        <end position="31"/>
    </location>
</feature>
<accession>A0ABP0XZP6</accession>
<evidence type="ECO:0000256" key="1">
    <source>
        <dbReference type="SAM" id="MobiDB-lite"/>
    </source>
</evidence>
<name>A0ABP0XZP6_9ROSI</name>
<dbReference type="EMBL" id="OZ021745">
    <property type="protein sequence ID" value="CAK9313635.1"/>
    <property type="molecule type" value="Genomic_DNA"/>
</dbReference>
<proteinExistence type="predicted"/>
<organism evidence="2 3">
    <name type="scientific">Citrullus colocynthis</name>
    <name type="common">colocynth</name>
    <dbReference type="NCBI Taxonomy" id="252529"/>
    <lineage>
        <taxon>Eukaryota</taxon>
        <taxon>Viridiplantae</taxon>
        <taxon>Streptophyta</taxon>
        <taxon>Embryophyta</taxon>
        <taxon>Tracheophyta</taxon>
        <taxon>Spermatophyta</taxon>
        <taxon>Magnoliopsida</taxon>
        <taxon>eudicotyledons</taxon>
        <taxon>Gunneridae</taxon>
        <taxon>Pentapetalae</taxon>
        <taxon>rosids</taxon>
        <taxon>fabids</taxon>
        <taxon>Cucurbitales</taxon>
        <taxon>Cucurbitaceae</taxon>
        <taxon>Benincaseae</taxon>
        <taxon>Citrullus</taxon>
    </lineage>
</organism>
<feature type="non-terminal residue" evidence="2">
    <location>
        <position position="1"/>
    </location>
</feature>
<dbReference type="Proteomes" id="UP001642487">
    <property type="component" value="Chromosome 11"/>
</dbReference>
<gene>
    <name evidence="2" type="ORF">CITCOLO1_LOCUS5363</name>
</gene>
<reference evidence="2 3" key="1">
    <citation type="submission" date="2024-03" db="EMBL/GenBank/DDBJ databases">
        <authorList>
            <person name="Gkanogiannis A."/>
            <person name="Becerra Lopez-Lavalle L."/>
        </authorList>
    </citation>
    <scope>NUCLEOTIDE SEQUENCE [LARGE SCALE GENOMIC DNA]</scope>
</reference>
<keyword evidence="3" id="KW-1185">Reference proteome</keyword>
<protein>
    <submittedName>
        <fullName evidence="2">Uncharacterized protein</fullName>
    </submittedName>
</protein>